<name>A0A2J5HC97_9EURO</name>
<dbReference type="Proteomes" id="UP000235023">
    <property type="component" value="Unassembled WGS sequence"/>
</dbReference>
<organism evidence="2 3">
    <name type="scientific">Aspergillus taichungensis</name>
    <dbReference type="NCBI Taxonomy" id="482145"/>
    <lineage>
        <taxon>Eukaryota</taxon>
        <taxon>Fungi</taxon>
        <taxon>Dikarya</taxon>
        <taxon>Ascomycota</taxon>
        <taxon>Pezizomycotina</taxon>
        <taxon>Eurotiomycetes</taxon>
        <taxon>Eurotiomycetidae</taxon>
        <taxon>Eurotiales</taxon>
        <taxon>Aspergillaceae</taxon>
        <taxon>Aspergillus</taxon>
        <taxon>Aspergillus subgen. Circumdati</taxon>
    </lineage>
</organism>
<reference evidence="3" key="1">
    <citation type="submission" date="2017-12" db="EMBL/GenBank/DDBJ databases">
        <authorList>
            <consortium name="DOE Joint Genome Institute"/>
            <person name="Mondo S.J."/>
            <person name="Kjaerbolling I."/>
            <person name="Vesth T.C."/>
            <person name="Frisvad J.C."/>
            <person name="Nybo J.L."/>
            <person name="Theobald S."/>
            <person name="Kuo A."/>
            <person name="Bowyer P."/>
            <person name="Matsuda Y."/>
            <person name="Lyhne E.K."/>
            <person name="Kogle M.E."/>
            <person name="Clum A."/>
            <person name="Lipzen A."/>
            <person name="Salamov A."/>
            <person name="Ngan C.Y."/>
            <person name="Daum C."/>
            <person name="Chiniquy J."/>
            <person name="Barry K."/>
            <person name="LaButti K."/>
            <person name="Haridas S."/>
            <person name="Simmons B.A."/>
            <person name="Magnuson J.K."/>
            <person name="Mortensen U.H."/>
            <person name="Larsen T.O."/>
            <person name="Grigoriev I.V."/>
            <person name="Baker S.E."/>
            <person name="Andersen M.R."/>
            <person name="Nordberg H.P."/>
            <person name="Cantor M.N."/>
            <person name="Hua S.X."/>
        </authorList>
    </citation>
    <scope>NUCLEOTIDE SEQUENCE [LARGE SCALE GENOMIC DNA]</scope>
    <source>
        <strain evidence="3">IBT 19404</strain>
    </source>
</reference>
<dbReference type="AlphaFoldDB" id="A0A2J5HC97"/>
<keyword evidence="1" id="KW-0472">Membrane</keyword>
<sequence>MYSGVLTMLCTSVATHLADPYSNQPSTRIKSNEIGFFLPTSTLPMDGVMAWVAPPITRPNGHITQRMNDREGAGGKFIWYLLWRSVCCFFSPQFKNSQCSPKHTRTQEPPSDPGQGQPFCMMICLVIAMIFCLFNFVNG</sequence>
<evidence type="ECO:0000256" key="1">
    <source>
        <dbReference type="SAM" id="Phobius"/>
    </source>
</evidence>
<keyword evidence="3" id="KW-1185">Reference proteome</keyword>
<accession>A0A2J5HC97</accession>
<protein>
    <submittedName>
        <fullName evidence="2">Uncharacterized protein</fullName>
    </submittedName>
</protein>
<proteinExistence type="predicted"/>
<evidence type="ECO:0000313" key="2">
    <source>
        <dbReference type="EMBL" id="PLN74283.1"/>
    </source>
</evidence>
<gene>
    <name evidence="2" type="ORF">BDW42DRAFT_182197</name>
</gene>
<dbReference type="EMBL" id="KZ559751">
    <property type="protein sequence ID" value="PLN74283.1"/>
    <property type="molecule type" value="Genomic_DNA"/>
</dbReference>
<evidence type="ECO:0000313" key="3">
    <source>
        <dbReference type="Proteomes" id="UP000235023"/>
    </source>
</evidence>
<keyword evidence="1" id="KW-1133">Transmembrane helix</keyword>
<feature type="transmembrane region" description="Helical" evidence="1">
    <location>
        <begin position="114"/>
        <end position="137"/>
    </location>
</feature>
<keyword evidence="1" id="KW-0812">Transmembrane</keyword>